<evidence type="ECO:0000256" key="1">
    <source>
        <dbReference type="SAM" id="SignalP"/>
    </source>
</evidence>
<evidence type="ECO:0000259" key="2">
    <source>
        <dbReference type="PROSITE" id="PS51272"/>
    </source>
</evidence>
<dbReference type="RefSeq" id="WP_210664286.1">
    <property type="nucleotide sequence ID" value="NZ_JAGKSP010000032.1"/>
</dbReference>
<dbReference type="PROSITE" id="PS51272">
    <property type="entry name" value="SLH"/>
    <property type="match status" value="1"/>
</dbReference>
<accession>A0ABS5CMU6</accession>
<proteinExistence type="predicted"/>
<feature type="domain" description="SLH" evidence="2">
    <location>
        <begin position="37"/>
        <end position="100"/>
    </location>
</feature>
<organism evidence="3 4">
    <name type="scientific">Paenibacillus lignilyticus</name>
    <dbReference type="NCBI Taxonomy" id="1172615"/>
    <lineage>
        <taxon>Bacteria</taxon>
        <taxon>Bacillati</taxon>
        <taxon>Bacillota</taxon>
        <taxon>Bacilli</taxon>
        <taxon>Bacillales</taxon>
        <taxon>Paenibacillaceae</taxon>
        <taxon>Paenibacillus</taxon>
    </lineage>
</organism>
<dbReference type="EMBL" id="JAGKSP010000032">
    <property type="protein sequence ID" value="MBP3967165.1"/>
    <property type="molecule type" value="Genomic_DNA"/>
</dbReference>
<dbReference type="Pfam" id="PF00395">
    <property type="entry name" value="SLH"/>
    <property type="match status" value="2"/>
</dbReference>
<dbReference type="InterPro" id="IPR001119">
    <property type="entry name" value="SLH_dom"/>
</dbReference>
<gene>
    <name evidence="3" type="ORF">I8J30_31295</name>
</gene>
<keyword evidence="1" id="KW-0732">Signal</keyword>
<feature type="signal peptide" evidence="1">
    <location>
        <begin position="1"/>
        <end position="25"/>
    </location>
</feature>
<evidence type="ECO:0000313" key="3">
    <source>
        <dbReference type="EMBL" id="MBP3967165.1"/>
    </source>
</evidence>
<reference evidence="3 4" key="1">
    <citation type="submission" date="2021-04" db="EMBL/GenBank/DDBJ databases">
        <title>Paenibacillus sp. DLE-14 whole genome sequence.</title>
        <authorList>
            <person name="Ham Y.J."/>
        </authorList>
    </citation>
    <scope>NUCLEOTIDE SEQUENCE [LARGE SCALE GENOMIC DNA]</scope>
    <source>
        <strain evidence="3 4">DLE-14</strain>
    </source>
</reference>
<keyword evidence="4" id="KW-1185">Reference proteome</keyword>
<name>A0ABS5CMU6_9BACL</name>
<comment type="caution">
    <text evidence="3">The sequence shown here is derived from an EMBL/GenBank/DDBJ whole genome shotgun (WGS) entry which is preliminary data.</text>
</comment>
<feature type="chain" id="PRO_5046425493" evidence="1">
    <location>
        <begin position="26"/>
        <end position="503"/>
    </location>
</feature>
<dbReference type="Proteomes" id="UP000673394">
    <property type="component" value="Unassembled WGS sequence"/>
</dbReference>
<sequence length="503" mass="53200">MKPIMKKVFTLLAATAIGATTVPHTALLAQAASSPEKVAAALSQLTNQEIQAAIAELNKLGIMHGDASGEMGTNRPLTRAELAALLVREFGLDDQSALPATIADASPNAWFYADTAKVVGLGIMQTDNGAFHPKGTVSGEELAQTVSKALKRDIKSVQHWMSSVASPGNAILRGETAYVLQMAHKALPSDHAKPTSIRSLNAITLIVTFDKPLTTANEAFDIAKTDFVFTHGLTLTNMPRLKTGSVATYIVPTSVQQTGATYDLAYKGQAAGSFVGKGTKIGMTEARQVTNDTFEIEALKANGIVDYGYIISAYSGGRGANAFVLDDHEQAGGKTYQIISSMQARQVTVTPEGGSPMVAKYVPFTQSTDGKQESKFRLPEGQVLTPGVTYTVTSDWANLAHATFVAKTVEPLELAGATAVSETSIEVTLAQDPQDELFSGRSVVLMAPNGDQTIATYKYSSRKDAVGVFDLANGAKLTKATTYTVKPIGDWSKASGVVSLKTQ</sequence>
<protein>
    <submittedName>
        <fullName evidence="3">S-layer homology domain-containing protein</fullName>
    </submittedName>
</protein>
<evidence type="ECO:0000313" key="4">
    <source>
        <dbReference type="Proteomes" id="UP000673394"/>
    </source>
</evidence>